<keyword evidence="2" id="KW-1185">Reference proteome</keyword>
<name>A0A3P3VRP9_9GAMM</name>
<proteinExistence type="predicted"/>
<organism evidence="1 2">
    <name type="scientific">Aestuariirhabdus litorea</name>
    <dbReference type="NCBI Taxonomy" id="2528527"/>
    <lineage>
        <taxon>Bacteria</taxon>
        <taxon>Pseudomonadati</taxon>
        <taxon>Pseudomonadota</taxon>
        <taxon>Gammaproteobacteria</taxon>
        <taxon>Oceanospirillales</taxon>
        <taxon>Aestuariirhabdaceae</taxon>
        <taxon>Aestuariirhabdus</taxon>
    </lineage>
</organism>
<accession>A0A3P3VRP9</accession>
<sequence>MISLVIVVTHHSSPTDNTPKQTPVTLGRLQSAADHPRPVDDIDYAIRHSTALPPTFANSFLLISGALQLASRRRQRLVRLQATARGIEMEMAIGSNG</sequence>
<dbReference type="AlphaFoldDB" id="A0A3P3VRP9"/>
<dbReference type="EMBL" id="QWEZ01000001">
    <property type="protein sequence ID" value="RRJ85124.1"/>
    <property type="molecule type" value="Genomic_DNA"/>
</dbReference>
<evidence type="ECO:0000313" key="1">
    <source>
        <dbReference type="EMBL" id="RRJ85124.1"/>
    </source>
</evidence>
<dbReference type="Proteomes" id="UP000280792">
    <property type="component" value="Unassembled WGS sequence"/>
</dbReference>
<reference evidence="1 2" key="1">
    <citation type="submission" date="2018-08" db="EMBL/GenBank/DDBJ databases">
        <authorList>
            <person name="Khan S.A."/>
        </authorList>
    </citation>
    <scope>NUCLEOTIDE SEQUENCE [LARGE SCALE GENOMIC DNA]</scope>
    <source>
        <strain evidence="1 2">GTF-13</strain>
    </source>
</reference>
<evidence type="ECO:0000313" key="2">
    <source>
        <dbReference type="Proteomes" id="UP000280792"/>
    </source>
</evidence>
<comment type="caution">
    <text evidence="1">The sequence shown here is derived from an EMBL/GenBank/DDBJ whole genome shotgun (WGS) entry which is preliminary data.</text>
</comment>
<protein>
    <submittedName>
        <fullName evidence="1">Uncharacterized protein</fullName>
    </submittedName>
</protein>
<reference evidence="1 2" key="2">
    <citation type="submission" date="2018-12" db="EMBL/GenBank/DDBJ databases">
        <title>Simiduia agarivorans gen. nov., sp. nov., a marine, agarolytic bacterium isolated from shallow coastal water from Keelung, Taiwan.</title>
        <authorList>
            <person name="Shieh W.Y."/>
        </authorList>
    </citation>
    <scope>NUCLEOTIDE SEQUENCE [LARGE SCALE GENOMIC DNA]</scope>
    <source>
        <strain evidence="1 2">GTF-13</strain>
    </source>
</reference>
<gene>
    <name evidence="1" type="ORF">D0544_08675</name>
</gene>